<evidence type="ECO:0000313" key="3">
    <source>
        <dbReference type="EMBL" id="SDM48494.1"/>
    </source>
</evidence>
<dbReference type="AlphaFoldDB" id="A0A1G9TM53"/>
<protein>
    <submittedName>
        <fullName evidence="3">L-amino acid N-acyltransferase YncA</fullName>
    </submittedName>
</protein>
<organism evidence="3 4">
    <name type="scientific">Allokutzneria albata</name>
    <name type="common">Kibdelosporangium albatum</name>
    <dbReference type="NCBI Taxonomy" id="211114"/>
    <lineage>
        <taxon>Bacteria</taxon>
        <taxon>Bacillati</taxon>
        <taxon>Actinomycetota</taxon>
        <taxon>Actinomycetes</taxon>
        <taxon>Pseudonocardiales</taxon>
        <taxon>Pseudonocardiaceae</taxon>
        <taxon>Allokutzneria</taxon>
    </lineage>
</organism>
<dbReference type="InterPro" id="IPR000182">
    <property type="entry name" value="GNAT_dom"/>
</dbReference>
<dbReference type="OrthoDB" id="572496at2"/>
<dbReference type="eggNOG" id="COG0456">
    <property type="taxonomic scope" value="Bacteria"/>
</dbReference>
<gene>
    <name evidence="3" type="ORF">SAMN04489726_1863</name>
</gene>
<keyword evidence="1 3" id="KW-0808">Transferase</keyword>
<evidence type="ECO:0000256" key="1">
    <source>
        <dbReference type="ARBA" id="ARBA00022679"/>
    </source>
</evidence>
<dbReference type="PANTHER" id="PTHR13947">
    <property type="entry name" value="GNAT FAMILY N-ACETYLTRANSFERASE"/>
    <property type="match status" value="1"/>
</dbReference>
<dbReference type="InterPro" id="IPR050769">
    <property type="entry name" value="NAT_camello-type"/>
</dbReference>
<proteinExistence type="predicted"/>
<keyword evidence="3" id="KW-0012">Acyltransferase</keyword>
<feature type="domain" description="N-acetyltransferase" evidence="2">
    <location>
        <begin position="1"/>
        <end position="146"/>
    </location>
</feature>
<name>A0A1G9TM53_ALLAB</name>
<evidence type="ECO:0000313" key="4">
    <source>
        <dbReference type="Proteomes" id="UP000183376"/>
    </source>
</evidence>
<dbReference type="PROSITE" id="PS51186">
    <property type="entry name" value="GNAT"/>
    <property type="match status" value="1"/>
</dbReference>
<sequence length="146" mass="16136">MHISHYQAADLREVLDVFDSNVPEHFAESERADFEEFLGAFADHYLVGREEGKVVACGGFAPHRTEPGTWTLCWGMVAAGHHRRGLGARLLRHRLDAIAATGPAAVLLATSQHSAGFFERFGFVTENVVPDGFAPGIDQYDMRLRL</sequence>
<dbReference type="STRING" id="211114.SAMN04489726_1863"/>
<keyword evidence="4" id="KW-1185">Reference proteome</keyword>
<dbReference type="RefSeq" id="WP_030431658.1">
    <property type="nucleotide sequence ID" value="NZ_JOEF01000020.1"/>
</dbReference>
<dbReference type="CDD" id="cd04301">
    <property type="entry name" value="NAT_SF"/>
    <property type="match status" value="1"/>
</dbReference>
<reference evidence="3 4" key="1">
    <citation type="submission" date="2016-10" db="EMBL/GenBank/DDBJ databases">
        <authorList>
            <person name="de Groot N.N."/>
        </authorList>
    </citation>
    <scope>NUCLEOTIDE SEQUENCE [LARGE SCALE GENOMIC DNA]</scope>
    <source>
        <strain evidence="3 4">DSM 44149</strain>
    </source>
</reference>
<dbReference type="SUPFAM" id="SSF55729">
    <property type="entry name" value="Acyl-CoA N-acyltransferases (Nat)"/>
    <property type="match status" value="1"/>
</dbReference>
<evidence type="ECO:0000259" key="2">
    <source>
        <dbReference type="PROSITE" id="PS51186"/>
    </source>
</evidence>
<dbReference type="Pfam" id="PF00583">
    <property type="entry name" value="Acetyltransf_1"/>
    <property type="match status" value="1"/>
</dbReference>
<accession>A0A1G9TM53</accession>
<dbReference type="EMBL" id="LT629701">
    <property type="protein sequence ID" value="SDM48494.1"/>
    <property type="molecule type" value="Genomic_DNA"/>
</dbReference>
<dbReference type="Gene3D" id="3.40.630.30">
    <property type="match status" value="1"/>
</dbReference>
<dbReference type="PANTHER" id="PTHR13947:SF37">
    <property type="entry name" value="LD18367P"/>
    <property type="match status" value="1"/>
</dbReference>
<dbReference type="Proteomes" id="UP000183376">
    <property type="component" value="Chromosome I"/>
</dbReference>
<dbReference type="GO" id="GO:0008080">
    <property type="term" value="F:N-acetyltransferase activity"/>
    <property type="evidence" value="ECO:0007669"/>
    <property type="project" value="InterPro"/>
</dbReference>
<dbReference type="InterPro" id="IPR016181">
    <property type="entry name" value="Acyl_CoA_acyltransferase"/>
</dbReference>